<keyword evidence="2" id="KW-1185">Reference proteome</keyword>
<evidence type="ECO:0000313" key="1">
    <source>
        <dbReference type="EMBL" id="BDE94854.1"/>
    </source>
</evidence>
<organism evidence="1 2">
    <name type="scientific">Raoultibacter timonensis</name>
    <dbReference type="NCBI Taxonomy" id="1907662"/>
    <lineage>
        <taxon>Bacteria</taxon>
        <taxon>Bacillati</taxon>
        <taxon>Actinomycetota</taxon>
        <taxon>Coriobacteriia</taxon>
        <taxon>Eggerthellales</taxon>
        <taxon>Eggerthellaceae</taxon>
        <taxon>Raoultibacter</taxon>
    </lineage>
</organism>
<dbReference type="Proteomes" id="UP001320544">
    <property type="component" value="Chromosome"/>
</dbReference>
<dbReference type="RefSeq" id="WP_244411381.1">
    <property type="nucleotide sequence ID" value="NZ_AP025564.1"/>
</dbReference>
<accession>A0ABM7WF87</accession>
<protein>
    <recommendedName>
        <fullName evidence="3">AP2 domain-containing protein</fullName>
    </recommendedName>
</protein>
<proteinExistence type="predicted"/>
<sequence length="103" mass="12058">MGGRKRRKYHSCYAVQVERGPGGKVRYLEPSPLEPHKGPWTNWIGWARLYGTRDEAERAAERYNEREHEAWERDMIDGIRGNDYGIYKAVEVRYAISELSEGE</sequence>
<evidence type="ECO:0008006" key="3">
    <source>
        <dbReference type="Google" id="ProtNLM"/>
    </source>
</evidence>
<name>A0ABM7WF87_9ACTN</name>
<reference evidence="1 2" key="1">
    <citation type="submission" date="2022-01" db="EMBL/GenBank/DDBJ databases">
        <title>Novel bile acid biosynthetic pathways are enriched in the microbiome of centenarians.</title>
        <authorList>
            <person name="Sato Y."/>
            <person name="Atarashi K."/>
            <person name="Plichta R.D."/>
            <person name="Arai Y."/>
            <person name="Sasajima S."/>
            <person name="Kearney M.S."/>
            <person name="Suda W."/>
            <person name="Takeshita K."/>
            <person name="Sasaki T."/>
            <person name="Okamoto S."/>
            <person name="Skelly N.A."/>
            <person name="Okamura Y."/>
            <person name="Vlamakis H."/>
            <person name="Li Y."/>
            <person name="Tanoue T."/>
            <person name="Takei H."/>
            <person name="Nittono H."/>
            <person name="Narushima S."/>
            <person name="Irie J."/>
            <person name="Itoh H."/>
            <person name="Moriya K."/>
            <person name="Sugiura Y."/>
            <person name="Suematsu M."/>
            <person name="Moritoki N."/>
            <person name="Shibata S."/>
            <person name="Littman R.D."/>
            <person name="Fischbach A.M."/>
            <person name="Uwamino Y."/>
            <person name="Inoue T."/>
            <person name="Honda A."/>
            <person name="Hattori M."/>
            <person name="Murai T."/>
            <person name="Xavier J.R."/>
            <person name="Hirose N."/>
            <person name="Honda K."/>
        </authorList>
    </citation>
    <scope>NUCLEOTIDE SEQUENCE [LARGE SCALE GENOMIC DNA]</scope>
    <source>
        <strain evidence="1 2">CE91-St30</strain>
    </source>
</reference>
<gene>
    <name evidence="1" type="ORF">CE91St30_01870</name>
</gene>
<evidence type="ECO:0000313" key="2">
    <source>
        <dbReference type="Proteomes" id="UP001320544"/>
    </source>
</evidence>
<dbReference type="EMBL" id="AP025564">
    <property type="protein sequence ID" value="BDE94854.1"/>
    <property type="molecule type" value="Genomic_DNA"/>
</dbReference>